<dbReference type="Proteomes" id="UP001163223">
    <property type="component" value="Chromosome"/>
</dbReference>
<organism evidence="1 2">
    <name type="scientific">Antarcticirhabdus aurantiaca</name>
    <dbReference type="NCBI Taxonomy" id="2606717"/>
    <lineage>
        <taxon>Bacteria</taxon>
        <taxon>Pseudomonadati</taxon>
        <taxon>Pseudomonadota</taxon>
        <taxon>Alphaproteobacteria</taxon>
        <taxon>Hyphomicrobiales</taxon>
        <taxon>Aurantimonadaceae</taxon>
        <taxon>Antarcticirhabdus</taxon>
    </lineage>
</organism>
<evidence type="ECO:0000313" key="2">
    <source>
        <dbReference type="Proteomes" id="UP001163223"/>
    </source>
</evidence>
<accession>A0ACD4NSA4</accession>
<name>A0ACD4NSA4_9HYPH</name>
<sequence>MFTFDEIEDFLGAEARTYAENKRRGGDNNEGGHEFERLHVVSEIARLAAEHLDRIENQANTLLHTQVHGFVDDFAIETDGLHVLAQIKDVTELSWTSGRRPIAEDFRLAQKLADRKGVDVELRLVVSRPGVLAALQRTRPDDLGRVVLTQHPSGTIPSDIESVPRFVDNLKVICWPFADRSSVRNTSEFILSAWLQHGGSAPLAAVLAIASERSEFVVRTLEEDFALDPDVSNILGAVEDFSFAIRGTTFAYRCFGGLLKGTAPFGCGSPGWTRFEDGLRSLSEAAENGPPLSFRDLLPLLTERQG</sequence>
<reference evidence="1" key="1">
    <citation type="submission" date="2022-11" db="EMBL/GenBank/DDBJ databases">
        <title>beta-Carotene-producing bacterium, Jeongeuplla avenae sp. nov., alleviates the salt stress of Arabidopsis seedlings.</title>
        <authorList>
            <person name="Jiang L."/>
            <person name="Lee J."/>
        </authorList>
    </citation>
    <scope>NUCLEOTIDE SEQUENCE</scope>
    <source>
        <strain evidence="1">DY_R2A_6</strain>
    </source>
</reference>
<gene>
    <name evidence="1" type="ORF">OXU80_04625</name>
</gene>
<evidence type="ECO:0000313" key="1">
    <source>
        <dbReference type="EMBL" id="WAJ29525.1"/>
    </source>
</evidence>
<protein>
    <submittedName>
        <fullName evidence="1">Uncharacterized protein</fullName>
    </submittedName>
</protein>
<proteinExistence type="predicted"/>
<keyword evidence="2" id="KW-1185">Reference proteome</keyword>
<dbReference type="EMBL" id="CP113520">
    <property type="protein sequence ID" value="WAJ29525.1"/>
    <property type="molecule type" value="Genomic_DNA"/>
</dbReference>